<dbReference type="EMBL" id="ABWP01000058">
    <property type="protein sequence ID" value="EEA85022.1"/>
    <property type="molecule type" value="Genomic_DNA"/>
</dbReference>
<gene>
    <name evidence="1" type="ORF">CLOHIR_01382</name>
</gene>
<evidence type="ECO:0000313" key="1">
    <source>
        <dbReference type="EMBL" id="EEA85022.1"/>
    </source>
</evidence>
<sequence length="208" mass="24337">MEGKMEERICPLCGTSDKIVEIVREGKVNEEIDNPYRCEGCGCEFGKIYGFMYNAIKEVSLAVEKDGLCRKIVMEKNMVGAWIKEFEGPSFENMEQISEDKIRSLKYRRFLNNVLKCYVMSWRNINEYAETHEVKRTDVNWILEMKETGSKIRRFNEYLYGEEGKLTEKGGEPLKGDTILHVESNIEVPYFNDLVKTMEKFTCKKVFK</sequence>
<dbReference type="HOGENOM" id="CLU_1319063_0_0_9"/>
<proteinExistence type="predicted"/>
<comment type="caution">
    <text evidence="1">The sequence shown here is derived from an EMBL/GenBank/DDBJ whole genome shotgun (WGS) entry which is preliminary data.</text>
</comment>
<name>B6FZS8_PEPHT</name>
<organism evidence="1 2">
    <name type="scientific">Peptacetobacter hiranonis (strain DSM 13275 / JCM 10541 / KCTC 15199 / TO-931)</name>
    <name type="common">Clostridium hiranonis</name>
    <dbReference type="NCBI Taxonomy" id="500633"/>
    <lineage>
        <taxon>Bacteria</taxon>
        <taxon>Bacillati</taxon>
        <taxon>Bacillota</taxon>
        <taxon>Clostridia</taxon>
        <taxon>Peptostreptococcales</taxon>
        <taxon>Peptostreptococcaceae</taxon>
        <taxon>Peptacetobacter</taxon>
    </lineage>
</organism>
<evidence type="ECO:0000313" key="2">
    <source>
        <dbReference type="Proteomes" id="UP000003178"/>
    </source>
</evidence>
<protein>
    <submittedName>
        <fullName evidence="1">Uncharacterized protein</fullName>
    </submittedName>
</protein>
<reference evidence="1 2" key="1">
    <citation type="submission" date="2008-09" db="EMBL/GenBank/DDBJ databases">
        <authorList>
            <person name="Fulton L."/>
            <person name="Clifton S."/>
            <person name="Fulton B."/>
            <person name="Xu J."/>
            <person name="Minx P."/>
            <person name="Pepin K.H."/>
            <person name="Johnson M."/>
            <person name="Thiruvilangam P."/>
            <person name="Bhonagiri V."/>
            <person name="Nash W.E."/>
            <person name="Mardis E.R."/>
            <person name="Wilson R.K."/>
        </authorList>
    </citation>
    <scope>NUCLEOTIDE SEQUENCE [LARGE SCALE GENOMIC DNA]</scope>
    <source>
        <strain evidence="1 2">DSM 13275</strain>
    </source>
</reference>
<reference evidence="1 2" key="2">
    <citation type="submission" date="2008-10" db="EMBL/GenBank/DDBJ databases">
        <title>Draft genome sequence of Clostridium hiranonis (DSM 13275).</title>
        <authorList>
            <person name="Sudarsanam P."/>
            <person name="Ley R."/>
            <person name="Guruge J."/>
            <person name="Turnbaugh P.J."/>
            <person name="Mahowald M."/>
            <person name="Liep D."/>
            <person name="Gordon J."/>
        </authorList>
    </citation>
    <scope>NUCLEOTIDE SEQUENCE [LARGE SCALE GENOMIC DNA]</scope>
    <source>
        <strain evidence="1 2">DSM 13275</strain>
    </source>
</reference>
<keyword evidence="2" id="KW-1185">Reference proteome</keyword>
<dbReference type="Proteomes" id="UP000003178">
    <property type="component" value="Unassembled WGS sequence"/>
</dbReference>
<dbReference type="AlphaFoldDB" id="B6FZS8"/>
<accession>B6FZS8</accession>